<proteinExistence type="predicted"/>
<dbReference type="SUPFAM" id="SSF48726">
    <property type="entry name" value="Immunoglobulin"/>
    <property type="match status" value="2"/>
</dbReference>
<dbReference type="AlphaFoldDB" id="A0AAY4ANA3"/>
<dbReference type="InterPro" id="IPR013783">
    <property type="entry name" value="Ig-like_fold"/>
</dbReference>
<accession>A0AAY4ANA3</accession>
<dbReference type="InterPro" id="IPR013106">
    <property type="entry name" value="Ig_V-set"/>
</dbReference>
<dbReference type="PROSITE" id="PS50835">
    <property type="entry name" value="IG_LIKE"/>
    <property type="match status" value="1"/>
</dbReference>
<keyword evidence="3" id="KW-1185">Reference proteome</keyword>
<evidence type="ECO:0000313" key="3">
    <source>
        <dbReference type="Proteomes" id="UP000694580"/>
    </source>
</evidence>
<reference evidence="2" key="2">
    <citation type="submission" date="2025-08" db="UniProtKB">
        <authorList>
            <consortium name="Ensembl"/>
        </authorList>
    </citation>
    <scope>IDENTIFICATION</scope>
</reference>
<evidence type="ECO:0000259" key="1">
    <source>
        <dbReference type="PROSITE" id="PS50835"/>
    </source>
</evidence>
<feature type="domain" description="Ig-like" evidence="1">
    <location>
        <begin position="116"/>
        <end position="195"/>
    </location>
</feature>
<dbReference type="InterPro" id="IPR003598">
    <property type="entry name" value="Ig_sub2"/>
</dbReference>
<sequence length="204" mass="21650">LLHIQRHPCPGVHTGVALRPTWGPHGPCREGEDGTHEHVLTLPPQVLYYNGKVYWVNSLGGRVSLVQNPPVKGTASLQIYDVRPSDTGLYICEVTNPGDWSGSGQGLINFTVLMPPSTPECRLSGSTLTGSDVILMCHSSGGTPTPIYTWSHGTNADPLPVDNAVAGSMILRNLSAALSGVYTCSANNELGQSVNILLIKHCTG</sequence>
<dbReference type="Pfam" id="PF13927">
    <property type="entry name" value="Ig_3"/>
    <property type="match status" value="1"/>
</dbReference>
<dbReference type="Ensembl" id="ENSDCDT00010010823.1">
    <property type="protein sequence ID" value="ENSDCDP00010010322.1"/>
    <property type="gene ID" value="ENSDCDG00010004582.1"/>
</dbReference>
<dbReference type="Gene3D" id="2.60.40.10">
    <property type="entry name" value="Immunoglobulins"/>
    <property type="match status" value="2"/>
</dbReference>
<reference evidence="2" key="3">
    <citation type="submission" date="2025-09" db="UniProtKB">
        <authorList>
            <consortium name="Ensembl"/>
        </authorList>
    </citation>
    <scope>IDENTIFICATION</scope>
</reference>
<dbReference type="InterPro" id="IPR042475">
    <property type="entry name" value="VSIG2"/>
</dbReference>
<dbReference type="GeneTree" id="ENSGT00940000161544"/>
<name>A0AAY4ANA3_9TELE</name>
<dbReference type="SMART" id="SM00409">
    <property type="entry name" value="IG"/>
    <property type="match status" value="2"/>
</dbReference>
<dbReference type="InterPro" id="IPR003599">
    <property type="entry name" value="Ig_sub"/>
</dbReference>
<dbReference type="Pfam" id="PF07686">
    <property type="entry name" value="V-set"/>
    <property type="match status" value="1"/>
</dbReference>
<organism evidence="2 3">
    <name type="scientific">Denticeps clupeoides</name>
    <name type="common">denticle herring</name>
    <dbReference type="NCBI Taxonomy" id="299321"/>
    <lineage>
        <taxon>Eukaryota</taxon>
        <taxon>Metazoa</taxon>
        <taxon>Chordata</taxon>
        <taxon>Craniata</taxon>
        <taxon>Vertebrata</taxon>
        <taxon>Euteleostomi</taxon>
        <taxon>Actinopterygii</taxon>
        <taxon>Neopterygii</taxon>
        <taxon>Teleostei</taxon>
        <taxon>Clupei</taxon>
        <taxon>Clupeiformes</taxon>
        <taxon>Denticipitoidei</taxon>
        <taxon>Denticipitidae</taxon>
        <taxon>Denticeps</taxon>
    </lineage>
</organism>
<evidence type="ECO:0000313" key="2">
    <source>
        <dbReference type="Ensembl" id="ENSDCDP00010010322.1"/>
    </source>
</evidence>
<protein>
    <recommendedName>
        <fullName evidence="1">Ig-like domain-containing protein</fullName>
    </recommendedName>
</protein>
<dbReference type="InterPro" id="IPR007110">
    <property type="entry name" value="Ig-like_dom"/>
</dbReference>
<dbReference type="InterPro" id="IPR036179">
    <property type="entry name" value="Ig-like_dom_sf"/>
</dbReference>
<dbReference type="SMART" id="SM00408">
    <property type="entry name" value="IGc2"/>
    <property type="match status" value="2"/>
</dbReference>
<dbReference type="PANTHER" id="PTHR45046">
    <property type="entry name" value="V-SET AND IMMUNOGLOBULIN DOMAIN-CONTAINING PROTEIN 2"/>
    <property type="match status" value="1"/>
</dbReference>
<reference evidence="2 3" key="1">
    <citation type="submission" date="2020-06" db="EMBL/GenBank/DDBJ databases">
        <authorList>
            <consortium name="Wellcome Sanger Institute Data Sharing"/>
        </authorList>
    </citation>
    <scope>NUCLEOTIDE SEQUENCE [LARGE SCALE GENOMIC DNA]</scope>
</reference>
<dbReference type="Proteomes" id="UP000694580">
    <property type="component" value="Chromosome 2"/>
</dbReference>
<dbReference type="PANTHER" id="PTHR45046:SF1">
    <property type="entry name" value="V-SET AND IMMUNOGLOBULIN DOMAIN-CONTAINING PROTEIN 2"/>
    <property type="match status" value="1"/>
</dbReference>